<proteinExistence type="predicted"/>
<evidence type="ECO:0000313" key="2">
    <source>
        <dbReference type="Proteomes" id="UP001054837"/>
    </source>
</evidence>
<dbReference type="EMBL" id="BPLQ01014851">
    <property type="protein sequence ID" value="GIY83770.1"/>
    <property type="molecule type" value="Genomic_DNA"/>
</dbReference>
<name>A0AAV4WLH0_9ARAC</name>
<keyword evidence="2" id="KW-1185">Reference proteome</keyword>
<dbReference type="AlphaFoldDB" id="A0AAV4WLH0"/>
<gene>
    <name evidence="1" type="ORF">CDAR_466031</name>
</gene>
<dbReference type="Proteomes" id="UP001054837">
    <property type="component" value="Unassembled WGS sequence"/>
</dbReference>
<protein>
    <submittedName>
        <fullName evidence="1">Uncharacterized protein</fullName>
    </submittedName>
</protein>
<evidence type="ECO:0000313" key="1">
    <source>
        <dbReference type="EMBL" id="GIY83770.1"/>
    </source>
</evidence>
<accession>A0AAV4WLH0</accession>
<comment type="caution">
    <text evidence="1">The sequence shown here is derived from an EMBL/GenBank/DDBJ whole genome shotgun (WGS) entry which is preliminary data.</text>
</comment>
<sequence>MQLHHICCRFVHFHRTKYKSIFRKSVPQSCRTPWTLRRFLRMFSLSSWILRPPSSASFIGVQTIVDDMHVVSLIDNDVEGVARPNLPTTTTTSFAIRSKAMAMTCRIGLLLIAKKQGLRVMAMAIPFITKKRRPTGH</sequence>
<organism evidence="1 2">
    <name type="scientific">Caerostris darwini</name>
    <dbReference type="NCBI Taxonomy" id="1538125"/>
    <lineage>
        <taxon>Eukaryota</taxon>
        <taxon>Metazoa</taxon>
        <taxon>Ecdysozoa</taxon>
        <taxon>Arthropoda</taxon>
        <taxon>Chelicerata</taxon>
        <taxon>Arachnida</taxon>
        <taxon>Araneae</taxon>
        <taxon>Araneomorphae</taxon>
        <taxon>Entelegynae</taxon>
        <taxon>Araneoidea</taxon>
        <taxon>Araneidae</taxon>
        <taxon>Caerostris</taxon>
    </lineage>
</organism>
<reference evidence="1 2" key="1">
    <citation type="submission" date="2021-06" db="EMBL/GenBank/DDBJ databases">
        <title>Caerostris darwini draft genome.</title>
        <authorList>
            <person name="Kono N."/>
            <person name="Arakawa K."/>
        </authorList>
    </citation>
    <scope>NUCLEOTIDE SEQUENCE [LARGE SCALE GENOMIC DNA]</scope>
</reference>